<reference evidence="3" key="2">
    <citation type="submission" date="2025-09" db="UniProtKB">
        <authorList>
            <consortium name="Ensembl"/>
        </authorList>
    </citation>
    <scope>IDENTIFICATION</scope>
</reference>
<dbReference type="Proteomes" id="UP000694392">
    <property type="component" value="Unplaced"/>
</dbReference>
<dbReference type="GeneTree" id="ENSGT00400000022326"/>
<feature type="compositionally biased region" description="Pro residues" evidence="1">
    <location>
        <begin position="224"/>
        <end position="237"/>
    </location>
</feature>
<dbReference type="AlphaFoldDB" id="A0A8D0HQG5"/>
<dbReference type="Ensembl" id="ENSSPUT00000024742.1">
    <property type="protein sequence ID" value="ENSSPUP00000023200.1"/>
    <property type="gene ID" value="ENSSPUG00000017806.1"/>
</dbReference>
<dbReference type="GO" id="GO:1904356">
    <property type="term" value="P:regulation of telomere maintenance via telomere lengthening"/>
    <property type="evidence" value="ECO:0007669"/>
    <property type="project" value="TreeGrafter"/>
</dbReference>
<proteinExistence type="predicted"/>
<dbReference type="InterPro" id="IPR029400">
    <property type="entry name" value="TINF2_N"/>
</dbReference>
<organism evidence="3 4">
    <name type="scientific">Sphenodon punctatus</name>
    <name type="common">Tuatara</name>
    <name type="synonym">Hatteria punctata</name>
    <dbReference type="NCBI Taxonomy" id="8508"/>
    <lineage>
        <taxon>Eukaryota</taxon>
        <taxon>Metazoa</taxon>
        <taxon>Chordata</taxon>
        <taxon>Craniata</taxon>
        <taxon>Vertebrata</taxon>
        <taxon>Euteleostomi</taxon>
        <taxon>Lepidosauria</taxon>
        <taxon>Sphenodontia</taxon>
        <taxon>Sphenodontidae</taxon>
        <taxon>Sphenodon</taxon>
    </lineage>
</organism>
<dbReference type="GO" id="GO:0070187">
    <property type="term" value="C:shelterin complex"/>
    <property type="evidence" value="ECO:0007669"/>
    <property type="project" value="InterPro"/>
</dbReference>
<dbReference type="PANTHER" id="PTHR15512:SF0">
    <property type="entry name" value="TERF1-INTERACTING NUCLEAR FACTOR 2"/>
    <property type="match status" value="1"/>
</dbReference>
<feature type="domain" description="TERF1-interacting nuclear factor 2 N-terminal" evidence="2">
    <location>
        <begin position="29"/>
        <end position="176"/>
    </location>
</feature>
<reference evidence="3" key="1">
    <citation type="submission" date="2025-08" db="UniProtKB">
        <authorList>
            <consortium name="Ensembl"/>
        </authorList>
    </citation>
    <scope>IDENTIFICATION</scope>
</reference>
<dbReference type="OMA" id="AASWHVV"/>
<dbReference type="PANTHER" id="PTHR15512">
    <property type="entry name" value="TERF1-INTERACTING NUCLEAR FACTOR 2"/>
    <property type="match status" value="1"/>
</dbReference>
<protein>
    <recommendedName>
        <fullName evidence="2">TERF1-interacting nuclear factor 2 N-terminal domain-containing protein</fullName>
    </recommendedName>
</protein>
<evidence type="ECO:0000259" key="2">
    <source>
        <dbReference type="Pfam" id="PF14973"/>
    </source>
</evidence>
<evidence type="ECO:0000256" key="1">
    <source>
        <dbReference type="SAM" id="MobiDB-lite"/>
    </source>
</evidence>
<sequence length="253" mass="28622">MASAPEAAALHPPSGDSCASLRLVAAAAWHTVRERETRDYPRVLGLLGAVGEAAPNLVRYRHFAKLRLGLQAAVIMKMLQEEQPDGKVYDAVDMYFPEREPQIQPQATARDRKLVQEAQETFRELVLGLLRDRQRREEYVQDHLEADYGESFLRVVEELLYDYLWQMERALPEPCLPQLLEVAWTHSPAPQPLHPPQEIGVLSRYLSDMGYQPPASPREEPRTLGPPPGGREVPAPPQKEVTTELRPDPQLGR</sequence>
<evidence type="ECO:0000313" key="3">
    <source>
        <dbReference type="Ensembl" id="ENSSPUP00000023200.1"/>
    </source>
</evidence>
<feature type="region of interest" description="Disordered" evidence="1">
    <location>
        <begin position="208"/>
        <end position="253"/>
    </location>
</feature>
<dbReference type="CDD" id="cd11657">
    <property type="entry name" value="TIN2_N"/>
    <property type="match status" value="1"/>
</dbReference>
<keyword evidence="4" id="KW-1185">Reference proteome</keyword>
<dbReference type="Pfam" id="PF14973">
    <property type="entry name" value="TINF2_N"/>
    <property type="match status" value="1"/>
</dbReference>
<dbReference type="InterPro" id="IPR039098">
    <property type="entry name" value="TINF2"/>
</dbReference>
<dbReference type="GO" id="GO:0042162">
    <property type="term" value="F:telomeric DNA binding"/>
    <property type="evidence" value="ECO:0007669"/>
    <property type="project" value="TreeGrafter"/>
</dbReference>
<evidence type="ECO:0000313" key="4">
    <source>
        <dbReference type="Proteomes" id="UP000694392"/>
    </source>
</evidence>
<accession>A0A8D0HQG5</accession>
<name>A0A8D0HQG5_SPHPU</name>
<dbReference type="GO" id="GO:0016233">
    <property type="term" value="P:telomere capping"/>
    <property type="evidence" value="ECO:0007669"/>
    <property type="project" value="InterPro"/>
</dbReference>